<protein>
    <submittedName>
        <fullName evidence="1">Uncharacterized protein</fullName>
    </submittedName>
</protein>
<evidence type="ECO:0000313" key="1">
    <source>
        <dbReference type="EMBL" id="GAA6197715.1"/>
    </source>
</evidence>
<dbReference type="EMBL" id="BAABWU010000014">
    <property type="protein sequence ID" value="GAA6197715.1"/>
    <property type="molecule type" value="Genomic_DNA"/>
</dbReference>
<dbReference type="RefSeq" id="WP_353401444.1">
    <property type="nucleotide sequence ID" value="NZ_BAABWU010000014.1"/>
</dbReference>
<sequence>MSIKNHQTRTPSPCADPETAVEREAIWTPVFAPSGALSGLCLEWLLDKAEFNNGRPT</sequence>
<gene>
    <name evidence="1" type="ORF">NBRC116598_31600</name>
</gene>
<dbReference type="Proteomes" id="UP001441944">
    <property type="component" value="Unassembled WGS sequence"/>
</dbReference>
<proteinExistence type="predicted"/>
<name>A0ABQ0APC2_9RHOB</name>
<evidence type="ECO:0000313" key="2">
    <source>
        <dbReference type="Proteomes" id="UP001441944"/>
    </source>
</evidence>
<comment type="caution">
    <text evidence="1">The sequence shown here is derived from an EMBL/GenBank/DDBJ whole genome shotgun (WGS) entry which is preliminary data.</text>
</comment>
<accession>A0ABQ0APC2</accession>
<organism evidence="1 2">
    <name type="scientific">Pseudophaeobacter arcticus</name>
    <dbReference type="NCBI Taxonomy" id="385492"/>
    <lineage>
        <taxon>Bacteria</taxon>
        <taxon>Pseudomonadati</taxon>
        <taxon>Pseudomonadota</taxon>
        <taxon>Alphaproteobacteria</taxon>
        <taxon>Rhodobacterales</taxon>
        <taxon>Paracoccaceae</taxon>
        <taxon>Pseudophaeobacter</taxon>
    </lineage>
</organism>
<keyword evidence="2" id="KW-1185">Reference proteome</keyword>
<reference evidence="1 2" key="1">
    <citation type="submission" date="2024-04" db="EMBL/GenBank/DDBJ databases">
        <title>Draft genome sequence of Pseudophaeobacter arcticus NBRC 116598.</title>
        <authorList>
            <person name="Miyakawa T."/>
            <person name="Kusuya Y."/>
            <person name="Miura T."/>
        </authorList>
    </citation>
    <scope>NUCLEOTIDE SEQUENCE [LARGE SCALE GENOMIC DNA]</scope>
    <source>
        <strain evidence="1 2">SU-CL00105</strain>
    </source>
</reference>